<keyword evidence="2" id="KW-1185">Reference proteome</keyword>
<evidence type="ECO:0000313" key="2">
    <source>
        <dbReference type="Proteomes" id="UP000515728"/>
    </source>
</evidence>
<evidence type="ECO:0000313" key="1">
    <source>
        <dbReference type="EMBL" id="QNG53433.1"/>
    </source>
</evidence>
<proteinExistence type="predicted"/>
<dbReference type="AlphaFoldDB" id="A0A7G7MKX2"/>
<protein>
    <submittedName>
        <fullName evidence="1">Uncharacterized protein</fullName>
    </submittedName>
</protein>
<name>A0A7G7MKX2_9PSEU</name>
<reference evidence="1 2" key="1">
    <citation type="submission" date="2020-08" db="EMBL/GenBank/DDBJ databases">
        <authorList>
            <person name="Mo P."/>
        </authorList>
    </citation>
    <scope>NUCLEOTIDE SEQUENCE [LARGE SCALE GENOMIC DNA]</scope>
    <source>
        <strain evidence="1 2">CGMCC 4.1532</strain>
    </source>
</reference>
<dbReference type="EMBL" id="CP060131">
    <property type="protein sequence ID" value="QNG53433.1"/>
    <property type="molecule type" value="Genomic_DNA"/>
</dbReference>
<dbReference type="KEGG" id="ppel:H6H00_05490"/>
<sequence length="74" mass="7827">MCARCELTTAGEPSCDRPAVVRIVDRVGGSSPGCDRHGVRALRAIEGARVYPLTGEHDGYAIAVYLSARGEGRP</sequence>
<gene>
    <name evidence="1" type="ORF">H6H00_05490</name>
</gene>
<organism evidence="1 2">
    <name type="scientific">Pseudonocardia petroleophila</name>
    <dbReference type="NCBI Taxonomy" id="37331"/>
    <lineage>
        <taxon>Bacteria</taxon>
        <taxon>Bacillati</taxon>
        <taxon>Actinomycetota</taxon>
        <taxon>Actinomycetes</taxon>
        <taxon>Pseudonocardiales</taxon>
        <taxon>Pseudonocardiaceae</taxon>
        <taxon>Pseudonocardia</taxon>
    </lineage>
</organism>
<accession>A0A7G7MKX2</accession>
<dbReference type="RefSeq" id="WP_185720260.1">
    <property type="nucleotide sequence ID" value="NZ_BAAAWI010000001.1"/>
</dbReference>
<dbReference type="Proteomes" id="UP000515728">
    <property type="component" value="Chromosome"/>
</dbReference>